<reference evidence="1 2" key="1">
    <citation type="journal article" date="2021" name="Commun. Biol.">
        <title>The genome of Shorea leprosula (Dipterocarpaceae) highlights the ecological relevance of drought in aseasonal tropical rainforests.</title>
        <authorList>
            <person name="Ng K.K.S."/>
            <person name="Kobayashi M.J."/>
            <person name="Fawcett J.A."/>
            <person name="Hatakeyama M."/>
            <person name="Paape T."/>
            <person name="Ng C.H."/>
            <person name="Ang C.C."/>
            <person name="Tnah L.H."/>
            <person name="Lee C.T."/>
            <person name="Nishiyama T."/>
            <person name="Sese J."/>
            <person name="O'Brien M.J."/>
            <person name="Copetti D."/>
            <person name="Mohd Noor M.I."/>
            <person name="Ong R.C."/>
            <person name="Putra M."/>
            <person name="Sireger I.Z."/>
            <person name="Indrioko S."/>
            <person name="Kosugi Y."/>
            <person name="Izuno A."/>
            <person name="Isagi Y."/>
            <person name="Lee S.L."/>
            <person name="Shimizu K.K."/>
        </authorList>
    </citation>
    <scope>NUCLEOTIDE SEQUENCE [LARGE SCALE GENOMIC DNA]</scope>
    <source>
        <strain evidence="1">214</strain>
    </source>
</reference>
<dbReference type="Proteomes" id="UP001054252">
    <property type="component" value="Unassembled WGS sequence"/>
</dbReference>
<protein>
    <submittedName>
        <fullName evidence="1">Uncharacterized protein</fullName>
    </submittedName>
</protein>
<name>A0AAV5MWQ7_9ROSI</name>
<gene>
    <name evidence="1" type="ORF">SLEP1_g60562</name>
</gene>
<evidence type="ECO:0000313" key="1">
    <source>
        <dbReference type="EMBL" id="GKV54052.1"/>
    </source>
</evidence>
<comment type="caution">
    <text evidence="1">The sequence shown here is derived from an EMBL/GenBank/DDBJ whole genome shotgun (WGS) entry which is preliminary data.</text>
</comment>
<sequence>MRNVASYDNRRELRNTLSARPSNANCGLGAFPSQDMFATVSLPSIYFASLHSIKSGDARYDGKRHEYLSRDTLSNSRAGSAFSHFSCSSLDRCESLALPLLAYELWLGNYVLTCTPDTNLCLAGSSHCHTDALDEHPVWLMDSLYCDSEASRSVLYPTRLETRTKESNIHASRTVLNRLGRRIERNRYDVGTLFTSIYPKDGELCPGKMKPEETLVEVCSDSDVQIDRQIRV</sequence>
<evidence type="ECO:0000313" key="2">
    <source>
        <dbReference type="Proteomes" id="UP001054252"/>
    </source>
</evidence>
<accession>A0AAV5MWQ7</accession>
<proteinExistence type="predicted"/>
<keyword evidence="2" id="KW-1185">Reference proteome</keyword>
<organism evidence="1 2">
    <name type="scientific">Rubroshorea leprosula</name>
    <dbReference type="NCBI Taxonomy" id="152421"/>
    <lineage>
        <taxon>Eukaryota</taxon>
        <taxon>Viridiplantae</taxon>
        <taxon>Streptophyta</taxon>
        <taxon>Embryophyta</taxon>
        <taxon>Tracheophyta</taxon>
        <taxon>Spermatophyta</taxon>
        <taxon>Magnoliopsida</taxon>
        <taxon>eudicotyledons</taxon>
        <taxon>Gunneridae</taxon>
        <taxon>Pentapetalae</taxon>
        <taxon>rosids</taxon>
        <taxon>malvids</taxon>
        <taxon>Malvales</taxon>
        <taxon>Dipterocarpaceae</taxon>
        <taxon>Rubroshorea</taxon>
    </lineage>
</organism>
<dbReference type="AlphaFoldDB" id="A0AAV5MWQ7"/>
<dbReference type="EMBL" id="BPVZ01002913">
    <property type="protein sequence ID" value="GKV54052.1"/>
    <property type="molecule type" value="Genomic_DNA"/>
</dbReference>